<gene>
    <name evidence="6" type="ORF">BXZ70DRAFT_1006894</name>
</gene>
<dbReference type="OrthoDB" id="6499973at2759"/>
<feature type="transmembrane region" description="Helical" evidence="4">
    <location>
        <begin position="153"/>
        <end position="176"/>
    </location>
</feature>
<keyword evidence="4" id="KW-1133">Transmembrane helix</keyword>
<dbReference type="PROSITE" id="PS50850">
    <property type="entry name" value="MFS"/>
    <property type="match status" value="1"/>
</dbReference>
<keyword evidence="4" id="KW-0812">Transmembrane</keyword>
<keyword evidence="4" id="KW-0472">Membrane</keyword>
<feature type="transmembrane region" description="Helical" evidence="4">
    <location>
        <begin position="357"/>
        <end position="382"/>
    </location>
</feature>
<feature type="region of interest" description="Disordered" evidence="3">
    <location>
        <begin position="1"/>
        <end position="46"/>
    </location>
</feature>
<protein>
    <submittedName>
        <fullName evidence="6">Major facilitator superfamily domain-containing protein</fullName>
    </submittedName>
</protein>
<organism evidence="6 7">
    <name type="scientific">Cristinia sonorae</name>
    <dbReference type="NCBI Taxonomy" id="1940300"/>
    <lineage>
        <taxon>Eukaryota</taxon>
        <taxon>Fungi</taxon>
        <taxon>Dikarya</taxon>
        <taxon>Basidiomycota</taxon>
        <taxon>Agaricomycotina</taxon>
        <taxon>Agaricomycetes</taxon>
        <taxon>Agaricomycetidae</taxon>
        <taxon>Agaricales</taxon>
        <taxon>Pleurotineae</taxon>
        <taxon>Stephanosporaceae</taxon>
        <taxon>Cristinia</taxon>
    </lineage>
</organism>
<dbReference type="InterPro" id="IPR011701">
    <property type="entry name" value="MFS"/>
</dbReference>
<feature type="transmembrane region" description="Helical" evidence="4">
    <location>
        <begin position="100"/>
        <end position="119"/>
    </location>
</feature>
<dbReference type="EMBL" id="JAEVFJ010000010">
    <property type="protein sequence ID" value="KAH8102288.1"/>
    <property type="molecule type" value="Genomic_DNA"/>
</dbReference>
<dbReference type="Gene3D" id="1.20.1250.20">
    <property type="entry name" value="MFS general substrate transporter like domains"/>
    <property type="match status" value="2"/>
</dbReference>
<dbReference type="PANTHER" id="PTHR11360:SF234">
    <property type="entry name" value="MFS-TYPE TRANSPORTER DBAD-RELATED"/>
    <property type="match status" value="1"/>
</dbReference>
<dbReference type="AlphaFoldDB" id="A0A8K0URA6"/>
<comment type="similarity">
    <text evidence="2">Belongs to the major facilitator superfamily. Monocarboxylate porter (TC 2.A.1.13) family.</text>
</comment>
<feature type="transmembrane region" description="Helical" evidence="4">
    <location>
        <begin position="394"/>
        <end position="414"/>
    </location>
</feature>
<name>A0A8K0URA6_9AGAR</name>
<dbReference type="Proteomes" id="UP000813824">
    <property type="component" value="Unassembled WGS sequence"/>
</dbReference>
<reference evidence="6" key="1">
    <citation type="journal article" date="2021" name="New Phytol.">
        <title>Evolutionary innovations through gain and loss of genes in the ectomycorrhizal Boletales.</title>
        <authorList>
            <person name="Wu G."/>
            <person name="Miyauchi S."/>
            <person name="Morin E."/>
            <person name="Kuo A."/>
            <person name="Drula E."/>
            <person name="Varga T."/>
            <person name="Kohler A."/>
            <person name="Feng B."/>
            <person name="Cao Y."/>
            <person name="Lipzen A."/>
            <person name="Daum C."/>
            <person name="Hundley H."/>
            <person name="Pangilinan J."/>
            <person name="Johnson J."/>
            <person name="Barry K."/>
            <person name="LaButti K."/>
            <person name="Ng V."/>
            <person name="Ahrendt S."/>
            <person name="Min B."/>
            <person name="Choi I.G."/>
            <person name="Park H."/>
            <person name="Plett J.M."/>
            <person name="Magnuson J."/>
            <person name="Spatafora J.W."/>
            <person name="Nagy L.G."/>
            <person name="Henrissat B."/>
            <person name="Grigoriev I.V."/>
            <person name="Yang Z.L."/>
            <person name="Xu J."/>
            <person name="Martin F.M."/>
        </authorList>
    </citation>
    <scope>NUCLEOTIDE SEQUENCE</scope>
    <source>
        <strain evidence="6">KKN 215</strain>
    </source>
</reference>
<evidence type="ECO:0000256" key="3">
    <source>
        <dbReference type="SAM" id="MobiDB-lite"/>
    </source>
</evidence>
<evidence type="ECO:0000256" key="4">
    <source>
        <dbReference type="SAM" id="Phobius"/>
    </source>
</evidence>
<dbReference type="PANTHER" id="PTHR11360">
    <property type="entry name" value="MONOCARBOXYLATE TRANSPORTER"/>
    <property type="match status" value="1"/>
</dbReference>
<dbReference type="SUPFAM" id="SSF103473">
    <property type="entry name" value="MFS general substrate transporter"/>
    <property type="match status" value="2"/>
</dbReference>
<feature type="compositionally biased region" description="Polar residues" evidence="3">
    <location>
        <begin position="21"/>
        <end position="43"/>
    </location>
</feature>
<evidence type="ECO:0000313" key="6">
    <source>
        <dbReference type="EMBL" id="KAH8102288.1"/>
    </source>
</evidence>
<comment type="subcellular location">
    <subcellularLocation>
        <location evidence="1">Membrane</location>
        <topology evidence="1">Multi-pass membrane protein</topology>
    </subcellularLocation>
</comment>
<evidence type="ECO:0000313" key="7">
    <source>
        <dbReference type="Proteomes" id="UP000813824"/>
    </source>
</evidence>
<sequence>MSDSQMTLSTAGNDRDLEKTPATSRGSTEASYPSASEGDQTVTDPPPPIILLDRCTRNATLTIAGAWLVQFCTFGYVYAFGVYQDYYTREFLTTNSPSEISWIGSLQLFLMYAPGVAVGRAFDGGYFHHVEILGALIYVFSIFMLSLTQKGQYYQVFLAQAVGMGLGLGLTFLPSLSIVSHHFRVHRALATGIVVTGASCGGIVFPIMLNHLFSNPNIGFANDELCGEDEEDELVDDGDCEGGGQGWGLYDFYCWASTLDLSSGCLHSETASNRAFCTGLGIFFPYFYLQLYAVEQGINNTLSSYSLTILNAGSTIGRLIPPFLADRLGVYNILIPSILSAAAMLFAVFGVRTAAGVIIEGLLFGFFSGAYVSLIPPLLATLSRDMNELGFRMGLAFTAVGFAMLTGNPIAGALLGTGRTDGGMLIWWRAIVFAGVVTLVGFALMLVSRTLFISSRRKDHQKV</sequence>
<accession>A0A8K0URA6</accession>
<proteinExistence type="inferred from homology"/>
<feature type="transmembrane region" description="Helical" evidence="4">
    <location>
        <begin position="188"/>
        <end position="209"/>
    </location>
</feature>
<feature type="transmembrane region" description="Helical" evidence="4">
    <location>
        <begin position="126"/>
        <end position="147"/>
    </location>
</feature>
<feature type="transmembrane region" description="Helical" evidence="4">
    <location>
        <begin position="426"/>
        <end position="447"/>
    </location>
</feature>
<feature type="transmembrane region" description="Helical" evidence="4">
    <location>
        <begin position="328"/>
        <end position="351"/>
    </location>
</feature>
<feature type="compositionally biased region" description="Polar residues" evidence="3">
    <location>
        <begin position="1"/>
        <end position="12"/>
    </location>
</feature>
<dbReference type="InterPro" id="IPR050327">
    <property type="entry name" value="Proton-linked_MCT"/>
</dbReference>
<evidence type="ECO:0000259" key="5">
    <source>
        <dbReference type="PROSITE" id="PS50850"/>
    </source>
</evidence>
<feature type="transmembrane region" description="Helical" evidence="4">
    <location>
        <begin position="59"/>
        <end position="80"/>
    </location>
</feature>
<keyword evidence="7" id="KW-1185">Reference proteome</keyword>
<evidence type="ECO:0000256" key="1">
    <source>
        <dbReference type="ARBA" id="ARBA00004141"/>
    </source>
</evidence>
<comment type="caution">
    <text evidence="6">The sequence shown here is derived from an EMBL/GenBank/DDBJ whole genome shotgun (WGS) entry which is preliminary data.</text>
</comment>
<evidence type="ECO:0000256" key="2">
    <source>
        <dbReference type="ARBA" id="ARBA00006727"/>
    </source>
</evidence>
<dbReference type="InterPro" id="IPR036259">
    <property type="entry name" value="MFS_trans_sf"/>
</dbReference>
<feature type="domain" description="Major facilitator superfamily (MFS) profile" evidence="5">
    <location>
        <begin position="267"/>
        <end position="463"/>
    </location>
</feature>
<dbReference type="Pfam" id="PF07690">
    <property type="entry name" value="MFS_1"/>
    <property type="match status" value="1"/>
</dbReference>
<dbReference type="GO" id="GO:0022857">
    <property type="term" value="F:transmembrane transporter activity"/>
    <property type="evidence" value="ECO:0007669"/>
    <property type="project" value="InterPro"/>
</dbReference>
<dbReference type="GO" id="GO:0016020">
    <property type="term" value="C:membrane"/>
    <property type="evidence" value="ECO:0007669"/>
    <property type="project" value="UniProtKB-SubCell"/>
</dbReference>
<dbReference type="InterPro" id="IPR020846">
    <property type="entry name" value="MFS_dom"/>
</dbReference>